<dbReference type="AlphaFoldDB" id="A0A1F5GUV9"/>
<dbReference type="STRING" id="1797724.A3A48_00545"/>
<dbReference type="CDD" id="cd16148">
    <property type="entry name" value="sulfatase_like"/>
    <property type="match status" value="1"/>
</dbReference>
<organism evidence="2 3">
    <name type="scientific">Candidatus Curtissbacteria bacterium RIFCSPLOWO2_01_FULL_37_9</name>
    <dbReference type="NCBI Taxonomy" id="1797724"/>
    <lineage>
        <taxon>Bacteria</taxon>
        <taxon>Candidatus Curtissiibacteriota</taxon>
    </lineage>
</organism>
<dbReference type="InterPro" id="IPR000917">
    <property type="entry name" value="Sulfatase_N"/>
</dbReference>
<accession>A0A1F5GUV9</accession>
<proteinExistence type="predicted"/>
<evidence type="ECO:0000313" key="2">
    <source>
        <dbReference type="EMBL" id="OGD95557.1"/>
    </source>
</evidence>
<gene>
    <name evidence="2" type="ORF">A3A48_00545</name>
</gene>
<dbReference type="Gene3D" id="3.30.1120.10">
    <property type="match status" value="1"/>
</dbReference>
<dbReference type="PANTHER" id="PTHR43751">
    <property type="entry name" value="SULFATASE"/>
    <property type="match status" value="1"/>
</dbReference>
<evidence type="ECO:0000259" key="1">
    <source>
        <dbReference type="Pfam" id="PF00884"/>
    </source>
</evidence>
<dbReference type="InterPro" id="IPR017850">
    <property type="entry name" value="Alkaline_phosphatase_core_sf"/>
</dbReference>
<dbReference type="Pfam" id="PF00884">
    <property type="entry name" value="Sulfatase"/>
    <property type="match status" value="1"/>
</dbReference>
<dbReference type="Proteomes" id="UP000178336">
    <property type="component" value="Unassembled WGS sequence"/>
</dbReference>
<sequence>MLKKLFLTLLLAGLTIAFAITIVKSLKKSGVADNLKTSQLTNTLKCPPECNVILISIDDLRSDYLNTYGHKNPTSPNIDKFAQKSLVFENSFAQSSWTLPSHTAMLTGKYPHNLDIEIISDRLPESSSIAEILKNNDYLTAAYTSGAFINEDHGFARGFDTFEENDSWQDAETLTQNAIHWLNNKKQKKIFLFLHYFHVHDPYSPNGDSAKLVDPNYTGSLKSFDISQIVKLNKEEITLPQSDLEQIKTLYDAELLELDSNLGKIFQLLSETKLIDNSIVVITSDHGEEFGERGGWGIHGYSLYDELIKVPLIIRIPDSKPERIPHLTELVDIVPTITSLLNLKNPLEFDGVNLLDIASGKLSKDYVYSETFIQKQQMLDNIEEGYSIRRIADIPPQVQNGLNQQKKQKIKTRTIRTTGFKLIKNFNGSTEFYNIKDDPLEKNNLAGQGLKEETGLLEKLKDY</sequence>
<dbReference type="EMBL" id="MFBN01000016">
    <property type="protein sequence ID" value="OGD95557.1"/>
    <property type="molecule type" value="Genomic_DNA"/>
</dbReference>
<dbReference type="Gene3D" id="3.40.720.10">
    <property type="entry name" value="Alkaline Phosphatase, subunit A"/>
    <property type="match status" value="1"/>
</dbReference>
<comment type="caution">
    <text evidence="2">The sequence shown here is derived from an EMBL/GenBank/DDBJ whole genome shotgun (WGS) entry which is preliminary data.</text>
</comment>
<protein>
    <recommendedName>
        <fullName evidence="1">Sulfatase N-terminal domain-containing protein</fullName>
    </recommendedName>
</protein>
<dbReference type="InterPro" id="IPR052701">
    <property type="entry name" value="GAG_Ulvan_Degrading_Sulfatases"/>
</dbReference>
<dbReference type="SUPFAM" id="SSF53649">
    <property type="entry name" value="Alkaline phosphatase-like"/>
    <property type="match status" value="1"/>
</dbReference>
<reference evidence="2 3" key="1">
    <citation type="journal article" date="2016" name="Nat. Commun.">
        <title>Thousands of microbial genomes shed light on interconnected biogeochemical processes in an aquifer system.</title>
        <authorList>
            <person name="Anantharaman K."/>
            <person name="Brown C.T."/>
            <person name="Hug L.A."/>
            <person name="Sharon I."/>
            <person name="Castelle C.J."/>
            <person name="Probst A.J."/>
            <person name="Thomas B.C."/>
            <person name="Singh A."/>
            <person name="Wilkins M.J."/>
            <person name="Karaoz U."/>
            <person name="Brodie E.L."/>
            <person name="Williams K.H."/>
            <person name="Hubbard S.S."/>
            <person name="Banfield J.F."/>
        </authorList>
    </citation>
    <scope>NUCLEOTIDE SEQUENCE [LARGE SCALE GENOMIC DNA]</scope>
</reference>
<dbReference type="PANTHER" id="PTHR43751:SF3">
    <property type="entry name" value="SULFATASE N-TERMINAL DOMAIN-CONTAINING PROTEIN"/>
    <property type="match status" value="1"/>
</dbReference>
<name>A0A1F5GUV9_9BACT</name>
<feature type="domain" description="Sulfatase N-terminal" evidence="1">
    <location>
        <begin position="51"/>
        <end position="342"/>
    </location>
</feature>
<evidence type="ECO:0000313" key="3">
    <source>
        <dbReference type="Proteomes" id="UP000178336"/>
    </source>
</evidence>